<gene>
    <name evidence="10" type="ORF">CFOL_v3_12868</name>
</gene>
<feature type="domain" description="DDE Tnp4" evidence="8">
    <location>
        <begin position="74"/>
        <end position="216"/>
    </location>
</feature>
<dbReference type="STRING" id="3775.A0A1Q3BMV5"/>
<accession>A0A1Q3BMV5</accession>
<comment type="cofactor">
    <cofactor evidence="1">
        <name>a divalent metal cation</name>
        <dbReference type="ChEBI" id="CHEBI:60240"/>
    </cofactor>
</comment>
<evidence type="ECO:0000256" key="5">
    <source>
        <dbReference type="ARBA" id="ARBA00022723"/>
    </source>
</evidence>
<evidence type="ECO:0000256" key="3">
    <source>
        <dbReference type="ARBA" id="ARBA00006958"/>
    </source>
</evidence>
<sequence>MFLYIVRKHFDQRSICDRFQHSLETVNRHVRRVMRTVAKLGKHLIRPSNNDGLPPHIKFNEKYYPWFKDCVGAIDGTHVSAWVRAEKTVSFEARKSTVNQNILCACNFNMEFTFVYSGWEGTTNDSIVFLDAVTHPGQFSIAETRQYYVVDSGFPCTAGFLPLYGGEIYHLQDYRGRGRNPTGYNEIFNYRHSSLHNVIERCFGVLKACFPILKLMARYKPVK</sequence>
<comment type="subcellular location">
    <subcellularLocation>
        <location evidence="2">Nucleus</location>
    </subcellularLocation>
</comment>
<dbReference type="InterPro" id="IPR045249">
    <property type="entry name" value="HARBI1-like"/>
</dbReference>
<comment type="caution">
    <text evidence="10">The sequence shown here is derived from an EMBL/GenBank/DDBJ whole genome shotgun (WGS) entry which is preliminary data.</text>
</comment>
<protein>
    <submittedName>
        <fullName evidence="10">DDE_4 domain-containing protein</fullName>
    </submittedName>
</protein>
<dbReference type="AlphaFoldDB" id="A0A1Q3BMV5"/>
<dbReference type="PANTHER" id="PTHR22930">
    <property type="match status" value="1"/>
</dbReference>
<dbReference type="InParanoid" id="A0A1Q3BMV5"/>
<evidence type="ECO:0000313" key="11">
    <source>
        <dbReference type="Proteomes" id="UP000187406"/>
    </source>
</evidence>
<reference evidence="11" key="1">
    <citation type="submission" date="2016-04" db="EMBL/GenBank/DDBJ databases">
        <title>Cephalotus genome sequencing.</title>
        <authorList>
            <person name="Fukushima K."/>
            <person name="Hasebe M."/>
            <person name="Fang X."/>
        </authorList>
    </citation>
    <scope>NUCLEOTIDE SEQUENCE [LARGE SCALE GENOMIC DNA]</scope>
    <source>
        <strain evidence="11">cv. St1</strain>
    </source>
</reference>
<comment type="similarity">
    <text evidence="3">Belongs to the HARBI1 family.</text>
</comment>
<dbReference type="OrthoDB" id="1681765at2759"/>
<dbReference type="InterPro" id="IPR058353">
    <property type="entry name" value="DUF8040"/>
</dbReference>
<dbReference type="InterPro" id="IPR027806">
    <property type="entry name" value="HARBI1_dom"/>
</dbReference>
<evidence type="ECO:0000259" key="8">
    <source>
        <dbReference type="Pfam" id="PF13359"/>
    </source>
</evidence>
<name>A0A1Q3BMV5_CEPFO</name>
<dbReference type="GO" id="GO:0016787">
    <property type="term" value="F:hydrolase activity"/>
    <property type="evidence" value="ECO:0007669"/>
    <property type="project" value="UniProtKB-KW"/>
</dbReference>
<keyword evidence="5" id="KW-0479">Metal-binding</keyword>
<evidence type="ECO:0000256" key="1">
    <source>
        <dbReference type="ARBA" id="ARBA00001968"/>
    </source>
</evidence>
<dbReference type="Proteomes" id="UP000187406">
    <property type="component" value="Unassembled WGS sequence"/>
</dbReference>
<dbReference type="Pfam" id="PF13359">
    <property type="entry name" value="DDE_Tnp_4"/>
    <property type="match status" value="1"/>
</dbReference>
<keyword evidence="7" id="KW-0539">Nucleus</keyword>
<dbReference type="Pfam" id="PF26138">
    <property type="entry name" value="DUF8040"/>
    <property type="match status" value="1"/>
</dbReference>
<dbReference type="GO" id="GO:0005634">
    <property type="term" value="C:nucleus"/>
    <property type="evidence" value="ECO:0007669"/>
    <property type="project" value="UniProtKB-SubCell"/>
</dbReference>
<evidence type="ECO:0000256" key="4">
    <source>
        <dbReference type="ARBA" id="ARBA00022722"/>
    </source>
</evidence>
<keyword evidence="6" id="KW-0378">Hydrolase</keyword>
<evidence type="ECO:0000259" key="9">
    <source>
        <dbReference type="Pfam" id="PF26138"/>
    </source>
</evidence>
<evidence type="ECO:0000256" key="6">
    <source>
        <dbReference type="ARBA" id="ARBA00022801"/>
    </source>
</evidence>
<evidence type="ECO:0000256" key="2">
    <source>
        <dbReference type="ARBA" id="ARBA00004123"/>
    </source>
</evidence>
<dbReference type="EMBL" id="BDDD01000718">
    <property type="protein sequence ID" value="GAV69367.1"/>
    <property type="molecule type" value="Genomic_DNA"/>
</dbReference>
<dbReference type="PANTHER" id="PTHR22930:SF251">
    <property type="entry name" value="DDE TNP4 DOMAIN-CONTAINING PROTEIN"/>
    <property type="match status" value="1"/>
</dbReference>
<dbReference type="GO" id="GO:0046872">
    <property type="term" value="F:metal ion binding"/>
    <property type="evidence" value="ECO:0007669"/>
    <property type="project" value="UniProtKB-KW"/>
</dbReference>
<evidence type="ECO:0000313" key="10">
    <source>
        <dbReference type="EMBL" id="GAV69367.1"/>
    </source>
</evidence>
<dbReference type="GO" id="GO:0004518">
    <property type="term" value="F:nuclease activity"/>
    <property type="evidence" value="ECO:0007669"/>
    <property type="project" value="UniProtKB-KW"/>
</dbReference>
<proteinExistence type="inferred from homology"/>
<feature type="domain" description="DUF8040" evidence="9">
    <location>
        <begin position="1"/>
        <end position="38"/>
    </location>
</feature>
<evidence type="ECO:0000256" key="7">
    <source>
        <dbReference type="ARBA" id="ARBA00023242"/>
    </source>
</evidence>
<keyword evidence="4" id="KW-0540">Nuclease</keyword>
<keyword evidence="11" id="KW-1185">Reference proteome</keyword>
<organism evidence="10 11">
    <name type="scientific">Cephalotus follicularis</name>
    <name type="common">Albany pitcher plant</name>
    <dbReference type="NCBI Taxonomy" id="3775"/>
    <lineage>
        <taxon>Eukaryota</taxon>
        <taxon>Viridiplantae</taxon>
        <taxon>Streptophyta</taxon>
        <taxon>Embryophyta</taxon>
        <taxon>Tracheophyta</taxon>
        <taxon>Spermatophyta</taxon>
        <taxon>Magnoliopsida</taxon>
        <taxon>eudicotyledons</taxon>
        <taxon>Gunneridae</taxon>
        <taxon>Pentapetalae</taxon>
        <taxon>rosids</taxon>
        <taxon>fabids</taxon>
        <taxon>Oxalidales</taxon>
        <taxon>Cephalotaceae</taxon>
        <taxon>Cephalotus</taxon>
    </lineage>
</organism>